<sequence length="159" mass="16924">MIRDGGAVGRFPGQIHEGVAWWLGASFVALTAAPQLGVGGDGRPVTAEFFRRLCRGAVNSHHHACRVTAIDGIGEDTFLAYVRSRRPLPGAYLAATDSPDGTHLVRIRLYDADGLLLQEDTGLAGLRRMIAEDRVPIPVSDSARGTIEHLAPATAEATT</sequence>
<evidence type="ECO:0000313" key="2">
    <source>
        <dbReference type="Proteomes" id="UP000734511"/>
    </source>
</evidence>
<proteinExistence type="predicted"/>
<name>A0ABX0ZQ85_9ACTN</name>
<organism evidence="1 2">
    <name type="scientific">Actinacidiphila epipremni</name>
    <dbReference type="NCBI Taxonomy" id="2053013"/>
    <lineage>
        <taxon>Bacteria</taxon>
        <taxon>Bacillati</taxon>
        <taxon>Actinomycetota</taxon>
        <taxon>Actinomycetes</taxon>
        <taxon>Kitasatosporales</taxon>
        <taxon>Streptomycetaceae</taxon>
        <taxon>Actinacidiphila</taxon>
    </lineage>
</organism>
<evidence type="ECO:0000313" key="1">
    <source>
        <dbReference type="EMBL" id="NJP46084.1"/>
    </source>
</evidence>
<gene>
    <name evidence="1" type="ORF">HCN08_22135</name>
</gene>
<protein>
    <submittedName>
        <fullName evidence="1">Uncharacterized protein</fullName>
    </submittedName>
</protein>
<accession>A0ABX0ZQ85</accession>
<dbReference type="RefSeq" id="WP_167984942.1">
    <property type="nucleotide sequence ID" value="NZ_JAATEJ010000019.1"/>
</dbReference>
<dbReference type="EMBL" id="JAATEJ010000019">
    <property type="protein sequence ID" value="NJP46084.1"/>
    <property type="molecule type" value="Genomic_DNA"/>
</dbReference>
<dbReference type="Proteomes" id="UP000734511">
    <property type="component" value="Unassembled WGS sequence"/>
</dbReference>
<keyword evidence="2" id="KW-1185">Reference proteome</keyword>
<reference evidence="1 2" key="1">
    <citation type="submission" date="2020-03" db="EMBL/GenBank/DDBJ databases">
        <title>WGS of actinomycetes isolated from Thailand.</title>
        <authorList>
            <person name="Thawai C."/>
        </authorList>
    </citation>
    <scope>NUCLEOTIDE SEQUENCE [LARGE SCALE GENOMIC DNA]</scope>
    <source>
        <strain evidence="1 2">PRB2-1</strain>
    </source>
</reference>
<comment type="caution">
    <text evidence="1">The sequence shown here is derived from an EMBL/GenBank/DDBJ whole genome shotgun (WGS) entry which is preliminary data.</text>
</comment>